<feature type="region of interest" description="Disordered" evidence="1">
    <location>
        <begin position="152"/>
        <end position="175"/>
    </location>
</feature>
<accession>A0A9P4I9T1</accession>
<keyword evidence="2" id="KW-0732">Signal</keyword>
<keyword evidence="4" id="KW-1185">Reference proteome</keyword>
<sequence length="192" mass="19654">MKFSQSSAILAFAALAYAAPHRNMPISKRQHRADLVLGLNGGFCGVFATADGDDTQTNLDRIGNNGETCTATKGTCSRIGCLNTSAIYICASQNSDFSQSCASVVQTIGETIQGTCSASSAVQNGGPLSGQLFLQDGTNFVIGFGNCNDPASTPPSSYAQPGPNGAPATNCKMSATDSVDGNGDFSIQSSCQ</sequence>
<dbReference type="OrthoDB" id="3552888at2759"/>
<proteinExistence type="predicted"/>
<feature type="chain" id="PRO_5040361423" evidence="2">
    <location>
        <begin position="19"/>
        <end position="192"/>
    </location>
</feature>
<comment type="caution">
    <text evidence="3">The sequence shown here is derived from an EMBL/GenBank/DDBJ whole genome shotgun (WGS) entry which is preliminary data.</text>
</comment>
<protein>
    <submittedName>
        <fullName evidence="3">Uncharacterized protein</fullName>
    </submittedName>
</protein>
<evidence type="ECO:0000256" key="2">
    <source>
        <dbReference type="SAM" id="SignalP"/>
    </source>
</evidence>
<evidence type="ECO:0000256" key="1">
    <source>
        <dbReference type="SAM" id="MobiDB-lite"/>
    </source>
</evidence>
<dbReference type="AlphaFoldDB" id="A0A9P4I9T1"/>
<reference evidence="3" key="1">
    <citation type="journal article" date="2020" name="Stud. Mycol.">
        <title>101 Dothideomycetes genomes: a test case for predicting lifestyles and emergence of pathogens.</title>
        <authorList>
            <person name="Haridas S."/>
            <person name="Albert R."/>
            <person name="Binder M."/>
            <person name="Bloem J."/>
            <person name="Labutti K."/>
            <person name="Salamov A."/>
            <person name="Andreopoulos B."/>
            <person name="Baker S."/>
            <person name="Barry K."/>
            <person name="Bills G."/>
            <person name="Bluhm B."/>
            <person name="Cannon C."/>
            <person name="Castanera R."/>
            <person name="Culley D."/>
            <person name="Daum C."/>
            <person name="Ezra D."/>
            <person name="Gonzalez J."/>
            <person name="Henrissat B."/>
            <person name="Kuo A."/>
            <person name="Liang C."/>
            <person name="Lipzen A."/>
            <person name="Lutzoni F."/>
            <person name="Magnuson J."/>
            <person name="Mondo S."/>
            <person name="Nolan M."/>
            <person name="Ohm R."/>
            <person name="Pangilinan J."/>
            <person name="Park H.-J."/>
            <person name="Ramirez L."/>
            <person name="Alfaro M."/>
            <person name="Sun H."/>
            <person name="Tritt A."/>
            <person name="Yoshinaga Y."/>
            <person name="Zwiers L.-H."/>
            <person name="Turgeon B."/>
            <person name="Goodwin S."/>
            <person name="Spatafora J."/>
            <person name="Crous P."/>
            <person name="Grigoriev I."/>
        </authorList>
    </citation>
    <scope>NUCLEOTIDE SEQUENCE</scope>
    <source>
        <strain evidence="3">CBS 133067</strain>
    </source>
</reference>
<organism evidence="3 4">
    <name type="scientific">Rhizodiscina lignyota</name>
    <dbReference type="NCBI Taxonomy" id="1504668"/>
    <lineage>
        <taxon>Eukaryota</taxon>
        <taxon>Fungi</taxon>
        <taxon>Dikarya</taxon>
        <taxon>Ascomycota</taxon>
        <taxon>Pezizomycotina</taxon>
        <taxon>Dothideomycetes</taxon>
        <taxon>Pleosporomycetidae</taxon>
        <taxon>Aulographales</taxon>
        <taxon>Rhizodiscinaceae</taxon>
        <taxon>Rhizodiscina</taxon>
    </lineage>
</organism>
<name>A0A9P4I9T1_9PEZI</name>
<evidence type="ECO:0000313" key="4">
    <source>
        <dbReference type="Proteomes" id="UP000799772"/>
    </source>
</evidence>
<dbReference type="EMBL" id="ML978134">
    <property type="protein sequence ID" value="KAF2094622.1"/>
    <property type="molecule type" value="Genomic_DNA"/>
</dbReference>
<gene>
    <name evidence="3" type="ORF">NA57DRAFT_80420</name>
</gene>
<evidence type="ECO:0000313" key="3">
    <source>
        <dbReference type="EMBL" id="KAF2094622.1"/>
    </source>
</evidence>
<feature type="signal peptide" evidence="2">
    <location>
        <begin position="1"/>
        <end position="18"/>
    </location>
</feature>
<dbReference type="Proteomes" id="UP000799772">
    <property type="component" value="Unassembled WGS sequence"/>
</dbReference>